<dbReference type="SUPFAM" id="SSF53335">
    <property type="entry name" value="S-adenosyl-L-methionine-dependent methyltransferases"/>
    <property type="match status" value="1"/>
</dbReference>
<dbReference type="Proteomes" id="UP001305779">
    <property type="component" value="Unassembled WGS sequence"/>
</dbReference>
<comment type="caution">
    <text evidence="2">The sequence shown here is derived from an EMBL/GenBank/DDBJ whole genome shotgun (WGS) entry which is preliminary data.</text>
</comment>
<name>A0ABR0F311_ZASCE</name>
<keyword evidence="3" id="KW-1185">Reference proteome</keyword>
<reference evidence="2 3" key="1">
    <citation type="journal article" date="2023" name="G3 (Bethesda)">
        <title>A chromosome-level genome assembly of Zasmidium syzygii isolated from banana leaves.</title>
        <authorList>
            <person name="van Westerhoven A.C."/>
            <person name="Mehrabi R."/>
            <person name="Talebi R."/>
            <person name="Steentjes M.B.F."/>
            <person name="Corcolon B."/>
            <person name="Chong P.A."/>
            <person name="Kema G.H.J."/>
            <person name="Seidl M.F."/>
        </authorList>
    </citation>
    <scope>NUCLEOTIDE SEQUENCE [LARGE SCALE GENOMIC DNA]</scope>
    <source>
        <strain evidence="2 3">P124</strain>
    </source>
</reference>
<sequence>MKELGDQTGADWTEMAKIYKQLTVTISAKPIGSLLSRLDELHPFSKAIGVHDNGCGPGPIISRVIQDYGSQLPKDCVLSASDFSPAMIEQVEGTKKEEVEKDAGSLWGRVETSVLDAMDLKGIPDDSRSHITAGWVYFMTPDPQKCLSESKRVLATDGVLGCSSWKGSQWLEIMRLVEVIKPERKMMEIPKAWMEKEGIKGELEKAGFTDVESREVEVEMTIEEYEPFLDLMTSKMPHMIAITKDYSEEEMKRLRDMMLAKLKEYSPTLPGKLYGTSLVAFGRK</sequence>
<dbReference type="EMBL" id="JAXOVC010000001">
    <property type="protein sequence ID" value="KAK4507858.1"/>
    <property type="molecule type" value="Genomic_DNA"/>
</dbReference>
<evidence type="ECO:0000313" key="3">
    <source>
        <dbReference type="Proteomes" id="UP001305779"/>
    </source>
</evidence>
<dbReference type="CDD" id="cd02440">
    <property type="entry name" value="AdoMet_MTases"/>
    <property type="match status" value="1"/>
</dbReference>
<dbReference type="InterPro" id="IPR029063">
    <property type="entry name" value="SAM-dependent_MTases_sf"/>
</dbReference>
<feature type="domain" description="Methyltransferase type 11" evidence="1">
    <location>
        <begin position="52"/>
        <end position="160"/>
    </location>
</feature>
<evidence type="ECO:0000313" key="2">
    <source>
        <dbReference type="EMBL" id="KAK4507858.1"/>
    </source>
</evidence>
<protein>
    <recommendedName>
        <fullName evidence="1">Methyltransferase type 11 domain-containing protein</fullName>
    </recommendedName>
</protein>
<organism evidence="2 3">
    <name type="scientific">Zasmidium cellare</name>
    <name type="common">Wine cellar mold</name>
    <name type="synonym">Racodium cellare</name>
    <dbReference type="NCBI Taxonomy" id="395010"/>
    <lineage>
        <taxon>Eukaryota</taxon>
        <taxon>Fungi</taxon>
        <taxon>Dikarya</taxon>
        <taxon>Ascomycota</taxon>
        <taxon>Pezizomycotina</taxon>
        <taxon>Dothideomycetes</taxon>
        <taxon>Dothideomycetidae</taxon>
        <taxon>Mycosphaerellales</taxon>
        <taxon>Mycosphaerellaceae</taxon>
        <taxon>Zasmidium</taxon>
    </lineage>
</organism>
<dbReference type="Gene3D" id="3.40.50.150">
    <property type="entry name" value="Vaccinia Virus protein VP39"/>
    <property type="match status" value="1"/>
</dbReference>
<gene>
    <name evidence="2" type="ORF">PRZ48_001593</name>
</gene>
<accession>A0ABR0F311</accession>
<evidence type="ECO:0000259" key="1">
    <source>
        <dbReference type="Pfam" id="PF08241"/>
    </source>
</evidence>
<dbReference type="Pfam" id="PF08241">
    <property type="entry name" value="Methyltransf_11"/>
    <property type="match status" value="1"/>
</dbReference>
<dbReference type="InterPro" id="IPR013216">
    <property type="entry name" value="Methyltransf_11"/>
</dbReference>
<proteinExistence type="predicted"/>